<keyword evidence="4 5" id="KW-0342">GTP-binding</keyword>
<evidence type="ECO:0000256" key="1">
    <source>
        <dbReference type="ARBA" id="ARBA00005290"/>
    </source>
</evidence>
<dbReference type="EMBL" id="FR824107">
    <property type="protein sequence ID" value="CCA19049.1"/>
    <property type="molecule type" value="Genomic_DNA"/>
</dbReference>
<name>F0WCX8_9STRA</name>
<dbReference type="FunFam" id="3.40.50.300:FF:000338">
    <property type="entry name" value="GPN-loop GTPase 2"/>
    <property type="match status" value="1"/>
</dbReference>
<evidence type="ECO:0000256" key="6">
    <source>
        <dbReference type="SAM" id="MobiDB-lite"/>
    </source>
</evidence>
<reference evidence="7" key="1">
    <citation type="journal article" date="2011" name="PLoS Biol.">
        <title>Gene gain and loss during evolution of obligate parasitism in the white rust pathogen of Arabidopsis thaliana.</title>
        <authorList>
            <person name="Kemen E."/>
            <person name="Gardiner A."/>
            <person name="Schultz-Larsen T."/>
            <person name="Kemen A.C."/>
            <person name="Balmuth A.L."/>
            <person name="Robert-Seilaniantz A."/>
            <person name="Bailey K."/>
            <person name="Holub E."/>
            <person name="Studholme D.J."/>
            <person name="Maclean D."/>
            <person name="Jones J.D."/>
        </authorList>
    </citation>
    <scope>NUCLEOTIDE SEQUENCE</scope>
</reference>
<proteinExistence type="inferred from homology"/>
<evidence type="ECO:0000256" key="2">
    <source>
        <dbReference type="ARBA" id="ARBA00022741"/>
    </source>
</evidence>
<reference evidence="7" key="2">
    <citation type="submission" date="2011-02" db="EMBL/GenBank/DDBJ databases">
        <authorList>
            <person name="MacLean D."/>
        </authorList>
    </citation>
    <scope>NUCLEOTIDE SEQUENCE</scope>
</reference>
<dbReference type="Gene3D" id="3.40.50.300">
    <property type="entry name" value="P-loop containing nucleotide triphosphate hydrolases"/>
    <property type="match status" value="1"/>
</dbReference>
<dbReference type="InterPro" id="IPR004130">
    <property type="entry name" value="Gpn"/>
</dbReference>
<dbReference type="SUPFAM" id="SSF52540">
    <property type="entry name" value="P-loop containing nucleoside triphosphate hydrolases"/>
    <property type="match status" value="1"/>
</dbReference>
<feature type="region of interest" description="Disordered" evidence="6">
    <location>
        <begin position="315"/>
        <end position="340"/>
    </location>
</feature>
<keyword evidence="3 5" id="KW-0378">Hydrolase</keyword>
<dbReference type="CDD" id="cd17871">
    <property type="entry name" value="GPN2"/>
    <property type="match status" value="1"/>
</dbReference>
<dbReference type="PANTHER" id="PTHR21231:SF3">
    <property type="entry name" value="GPN-LOOP GTPASE 2"/>
    <property type="match status" value="1"/>
</dbReference>
<comment type="similarity">
    <text evidence="1 5">Belongs to the GPN-loop GTPase family.</text>
</comment>
<dbReference type="HOGENOM" id="CLU_037460_0_2_1"/>
<evidence type="ECO:0000256" key="4">
    <source>
        <dbReference type="ARBA" id="ARBA00023134"/>
    </source>
</evidence>
<dbReference type="GO" id="GO:0003924">
    <property type="term" value="F:GTPase activity"/>
    <property type="evidence" value="ECO:0007669"/>
    <property type="project" value="TreeGrafter"/>
</dbReference>
<dbReference type="AlphaFoldDB" id="F0WCX8"/>
<evidence type="ECO:0000256" key="5">
    <source>
        <dbReference type="RuleBase" id="RU365059"/>
    </source>
</evidence>
<gene>
    <name evidence="7" type="primary">AlNc14C62G4503</name>
    <name evidence="7" type="ORF">ALNC14_051920</name>
</gene>
<evidence type="ECO:0000313" key="7">
    <source>
        <dbReference type="EMBL" id="CCA19049.1"/>
    </source>
</evidence>
<protein>
    <recommendedName>
        <fullName evidence="5">GPN-loop GTPase 2</fullName>
    </recommendedName>
</protein>
<dbReference type="GO" id="GO:0005525">
    <property type="term" value="F:GTP binding"/>
    <property type="evidence" value="ECO:0007669"/>
    <property type="project" value="UniProtKB-KW"/>
</dbReference>
<dbReference type="InterPro" id="IPR027417">
    <property type="entry name" value="P-loop_NTPase"/>
</dbReference>
<dbReference type="Pfam" id="PF03029">
    <property type="entry name" value="ATP_bind_1"/>
    <property type="match status" value="1"/>
</dbReference>
<evidence type="ECO:0000256" key="3">
    <source>
        <dbReference type="ARBA" id="ARBA00022801"/>
    </source>
</evidence>
<organism evidence="7">
    <name type="scientific">Albugo laibachii Nc14</name>
    <dbReference type="NCBI Taxonomy" id="890382"/>
    <lineage>
        <taxon>Eukaryota</taxon>
        <taxon>Sar</taxon>
        <taxon>Stramenopiles</taxon>
        <taxon>Oomycota</taxon>
        <taxon>Peronosporomycetes</taxon>
        <taxon>Albuginales</taxon>
        <taxon>Albuginaceae</taxon>
        <taxon>Albugo</taxon>
    </lineage>
</organism>
<dbReference type="PANTHER" id="PTHR21231">
    <property type="entry name" value="XPA-BINDING PROTEIN 1-RELATED"/>
    <property type="match status" value="1"/>
</dbReference>
<keyword evidence="2 5" id="KW-0547">Nucleotide-binding</keyword>
<sequence length="340" mass="38526">MPFGQVLTGPPGSGKTTYCAGMRDFLQQNGRDTIIINMDPANENITYDCAIDVSELICLETVMDTLDLGPNGGLVYCMNYIDSNFDWLAGQLEAFQDKYLLFDFPGQVELYTHETSVHKILEKLGKLNFRLSAVNLVDAHHCTDSSKFISVVLMSLASMVRLELPHINVLSKVDLMEQYGKLAYNLDFYTDVLDLRFLLNWLDAERLGLHFDEEDENGNQKLVLDEDTQRTESRGSGSSKFQRLNEALIDVIEDFSLVSFHPIQIHDARSLKALILAIDKSNGYVFTSVDWKSAVAQDSREDNEHIMDMQERFLGTKRSQDDSSELQEEMRNVAGVNGRR</sequence>
<accession>F0WCX8</accession>
<comment type="subunit">
    <text evidence="5">Binds to RNA polymerase II (RNAPII).</text>
</comment>
<dbReference type="GO" id="GO:0005737">
    <property type="term" value="C:cytoplasm"/>
    <property type="evidence" value="ECO:0007669"/>
    <property type="project" value="TreeGrafter"/>
</dbReference>
<dbReference type="InterPro" id="IPR030231">
    <property type="entry name" value="Gpn2"/>
</dbReference>
<comment type="function">
    <text evidence="5">Small GTPase required for proper localization of RNA polymerase II and III (RNAPII and RNAPIII). May act at an RNAP assembly step prior to nuclear import.</text>
</comment>